<dbReference type="NCBIfam" id="TIGR02099">
    <property type="entry name" value="YhdP family protein"/>
    <property type="match status" value="1"/>
</dbReference>
<organism evidence="4 5">
    <name type="scientific">Ideonella lacteola</name>
    <dbReference type="NCBI Taxonomy" id="2984193"/>
    <lineage>
        <taxon>Bacteria</taxon>
        <taxon>Pseudomonadati</taxon>
        <taxon>Pseudomonadota</taxon>
        <taxon>Betaproteobacteria</taxon>
        <taxon>Burkholderiales</taxon>
        <taxon>Sphaerotilaceae</taxon>
        <taxon>Ideonella</taxon>
    </lineage>
</organism>
<evidence type="ECO:0000313" key="4">
    <source>
        <dbReference type="EMBL" id="MEK8030445.1"/>
    </source>
</evidence>
<feature type="region of interest" description="Disordered" evidence="1">
    <location>
        <begin position="1385"/>
        <end position="1433"/>
    </location>
</feature>
<keyword evidence="2" id="KW-1133">Transmembrane helix</keyword>
<feature type="compositionally biased region" description="Low complexity" evidence="1">
    <location>
        <begin position="1111"/>
        <end position="1129"/>
    </location>
</feature>
<sequence length="1433" mass="154264">MPLIPSRSTERAPLFRRLFSSLLSDRASMAWHRPSRWLLGLTRWALRWALILMLMLWSIVLIAWLTLHWGILPHIDEWRPEIEQRASLAVGLPVRIGEIRVKSSGWVPALELRDVSLADRDGRQALRLPRVSAALSPKTLFAWKLVLAQLYIEGPELEVRRDAQGHLHVAGLDVDNPARLDSSQGPGLDWLLSQPEFVLRHGTVRWVDEQRGAPPLELRDADVVLRNGLRRHELRLDATPNAGYGERFTVIGRFSQPLLARSGDWSRWSGTVYADLPGADLAHVRDHVTLPFDLRAGVGAARLWLDVSKGQWRRATLDAALNDVALRLAPALEPLALQRLQGRLEAERQSQSVRLSGQRLGFVTADGGRWPASRFSLLLTQRQAMSQPALSTEPVTAGEFSADRIDLAMMAGVAERLPLPDPMRRALGELAPSGLVQGLQLNWVGPAAQPAHYRVKGRVAGLSIAALPAPEAASGPPHVGRPGWRGADLEIEANEAGGEAKLQVRRGAIELPGVFEDPVVPLDQFSSRLVWRIEPQRPAPGASAPPPPAIDLRLLEGQFANADARGELQLHWRTGTGEGRGKGGRFPGVIDLTGQIDQGRATSVPRYMPVGLAHTRAYLAGAILDGTVRHARLRLRGDLHEFPFAHTGNSQDGEFLVTTRAENLTFAYVPPSLTEGVSRWPEFTQVNGDLVFDRGSMRIRDARARLWGIELKGVNGEIANLLHDATLTIEGGGRGPLSDALRFVGATPIDGWLSHALRDATGTGQADLQLALNIPLHDTHATTVKGSLALNGNDVRVRPDVPLLANARTRIDFSQRGFSVAPGTARALGGDLSFEGGLGNDGVVRFSAQGVASAEGLRQAQELPVAPRVATALAGQAPYKLQLAVTKGHTELQITSPLTGMAVDLPAPLRKTAEATWPLRIQTQLLPPAGEWARDRLRVEVGNALQADYERLLAPDGARVQRGAIALGDAALPPAPATGVAAAVQVAQLNADAWWDRVRTALPGTASPPAAASAGADHGADAGASALGQGYLPQELSLRSGALTLAGRRLGGLSLNLQRRGVADNEVWHATLQGEAVQGQVDFRPAGAGAAWPRWQARLARLAVPAREGEPSPADTAAEAAQAASSASTPPALDLVVDELEWRGKKLGKLEVEGRPVDGAMPRDWRLAKLSVASADSRLTGHGQWAAARRRMTMELKLDVSDAGDMLERLGFGKQVRSGHGRAQGEFTWTGSALQPDWPSLGGAAQVNLDAGQFLKAEPGAARLLGVLSLQALPRRLTLDFRDVFQQGFAFDNLAGDITLDQGVARSNNLRIRGVQAAVLIEGQTDLKRETQDLHMVVVPEINAGTASLAYAAINPAIGLGTFLAQLFLRKPLMQAGTREFHVGGTWSEPQVQPMERPADPANPADERVGSRRLSDYPGSELDAAASAPYPAR</sequence>
<keyword evidence="2" id="KW-0812">Transmembrane</keyword>
<dbReference type="PANTHER" id="PTHR38690">
    <property type="entry name" value="PROTEASE-RELATED"/>
    <property type="match status" value="1"/>
</dbReference>
<gene>
    <name evidence="4" type="ORF">AACH06_06365</name>
</gene>
<proteinExistence type="predicted"/>
<dbReference type="PANTHER" id="PTHR38690:SF1">
    <property type="entry name" value="PROTEASE"/>
    <property type="match status" value="1"/>
</dbReference>
<feature type="compositionally biased region" description="Basic and acidic residues" evidence="1">
    <location>
        <begin position="1405"/>
        <end position="1415"/>
    </location>
</feature>
<evidence type="ECO:0000256" key="1">
    <source>
        <dbReference type="SAM" id="MobiDB-lite"/>
    </source>
</evidence>
<evidence type="ECO:0000313" key="5">
    <source>
        <dbReference type="Proteomes" id="UP001371218"/>
    </source>
</evidence>
<protein>
    <submittedName>
        <fullName evidence="4">YhdP family protein</fullName>
    </submittedName>
</protein>
<feature type="domain" description="YhdP central" evidence="3">
    <location>
        <begin position="47"/>
        <end position="1392"/>
    </location>
</feature>
<keyword evidence="5" id="KW-1185">Reference proteome</keyword>
<dbReference type="RefSeq" id="WP_341424811.1">
    <property type="nucleotide sequence ID" value="NZ_JBBUTG010000003.1"/>
</dbReference>
<feature type="transmembrane region" description="Helical" evidence="2">
    <location>
        <begin position="45"/>
        <end position="67"/>
    </location>
</feature>
<reference evidence="4 5" key="1">
    <citation type="submission" date="2024-04" db="EMBL/GenBank/DDBJ databases">
        <title>Novel species of the genus Ideonella isolated from streams.</title>
        <authorList>
            <person name="Lu H."/>
        </authorList>
    </citation>
    <scope>NUCLEOTIDE SEQUENCE [LARGE SCALE GENOMIC DNA]</scope>
    <source>
        <strain evidence="4 5">DXS29W</strain>
    </source>
</reference>
<dbReference type="EMBL" id="JBBUTG010000003">
    <property type="protein sequence ID" value="MEK8030445.1"/>
    <property type="molecule type" value="Genomic_DNA"/>
</dbReference>
<dbReference type="InterPro" id="IPR011836">
    <property type="entry name" value="YhdP"/>
</dbReference>
<keyword evidence="2" id="KW-0472">Membrane</keyword>
<comment type="caution">
    <text evidence="4">The sequence shown here is derived from an EMBL/GenBank/DDBJ whole genome shotgun (WGS) entry which is preliminary data.</text>
</comment>
<name>A0ABU9BKG1_9BURK</name>
<evidence type="ECO:0000256" key="2">
    <source>
        <dbReference type="SAM" id="Phobius"/>
    </source>
</evidence>
<feature type="region of interest" description="Disordered" evidence="1">
    <location>
        <begin position="1106"/>
        <end position="1129"/>
    </location>
</feature>
<accession>A0ABU9BKG1</accession>
<dbReference type="Pfam" id="PF13116">
    <property type="entry name" value="YhdP"/>
    <property type="match status" value="1"/>
</dbReference>
<evidence type="ECO:0000259" key="3">
    <source>
        <dbReference type="Pfam" id="PF13116"/>
    </source>
</evidence>
<dbReference type="Proteomes" id="UP001371218">
    <property type="component" value="Unassembled WGS sequence"/>
</dbReference>
<dbReference type="InterPro" id="IPR025263">
    <property type="entry name" value="YhdP_central"/>
</dbReference>